<name>A0A8B6GKW0_MYTGA</name>
<evidence type="ECO:0000313" key="3">
    <source>
        <dbReference type="EMBL" id="VDI65722.1"/>
    </source>
</evidence>
<dbReference type="CDD" id="cd01650">
    <property type="entry name" value="RT_nLTR_like"/>
    <property type="match status" value="1"/>
</dbReference>
<dbReference type="InterPro" id="IPR036397">
    <property type="entry name" value="RNaseH_sf"/>
</dbReference>
<dbReference type="InterPro" id="IPR012337">
    <property type="entry name" value="RNaseH-like_sf"/>
</dbReference>
<comment type="caution">
    <text evidence="3">The sequence shown here is derived from an EMBL/GenBank/DDBJ whole genome shotgun (WGS) entry which is preliminary data.</text>
</comment>
<dbReference type="GO" id="GO:0006259">
    <property type="term" value="P:DNA metabolic process"/>
    <property type="evidence" value="ECO:0007669"/>
    <property type="project" value="UniProtKB-ARBA"/>
</dbReference>
<organism evidence="3 4">
    <name type="scientific">Mytilus galloprovincialis</name>
    <name type="common">Mediterranean mussel</name>
    <dbReference type="NCBI Taxonomy" id="29158"/>
    <lineage>
        <taxon>Eukaryota</taxon>
        <taxon>Metazoa</taxon>
        <taxon>Spiralia</taxon>
        <taxon>Lophotrochozoa</taxon>
        <taxon>Mollusca</taxon>
        <taxon>Bivalvia</taxon>
        <taxon>Autobranchia</taxon>
        <taxon>Pteriomorphia</taxon>
        <taxon>Mytilida</taxon>
        <taxon>Mytiloidea</taxon>
        <taxon>Mytilidae</taxon>
        <taxon>Mytilinae</taxon>
        <taxon>Mytilus</taxon>
    </lineage>
</organism>
<dbReference type="PROSITE" id="PS50879">
    <property type="entry name" value="RNASE_H_1"/>
    <property type="match status" value="1"/>
</dbReference>
<proteinExistence type="predicted"/>
<dbReference type="PANTHER" id="PTHR19446">
    <property type="entry name" value="REVERSE TRANSCRIPTASES"/>
    <property type="match status" value="1"/>
</dbReference>
<accession>A0A8B6GKW0</accession>
<feature type="domain" description="Reverse transcriptase" evidence="1">
    <location>
        <begin position="7"/>
        <end position="279"/>
    </location>
</feature>
<dbReference type="Gene3D" id="3.30.420.10">
    <property type="entry name" value="Ribonuclease H-like superfamily/Ribonuclease H"/>
    <property type="match status" value="1"/>
</dbReference>
<sequence length="562" mass="64247">MRVMINLSWNNGKLPTEWKTANVKFLRKQGKTNYYSPSSYRPISLTSVMCKITERIILNRLAAFIEGMQIIDINQEGFRKNHSTSNCLLRFIQNVIEKYNKGEITLACLIDLEKAYDSIWREGLMVKLHKLGIQGKTWKWIKNFLNNRMAKCIFDGFIGTEFETNIGLPQGSVLAPTLFNIYINEFLNDIKGENTKFADDGTMWQSRKPEKIDELKEEMAQDIGKAIEWTRKWRVNISIEKTEVCMFTKKKISKEDKTIKLNGKDLNYNPNPKLLGVILDEKMTFGKHLETLEKRASRNLTILREVTEESAHSVPRYAINIRQRRTLEIEAGVLPIDLRIEEISIREIAKIQSKSIKEPIKQQLINYQEEIGHDIHITPMGKALCQSVEMEKETGININLIEPEFTYRLGETSRTKTTPSYWNRLGSSKSRTSEQKKLCITVMTKLIGNTANDQATAYTDGSCMGNPGPCGAGAIIYTEDSRPAIRLHRPVAQRGSILLAELVAIVMVLEFCILERLHNTITTLKIFSDSQSAVGLLTLNWAPKSYIDVIRDIREHIEGPKN</sequence>
<dbReference type="EMBL" id="UYJE01008640">
    <property type="protein sequence ID" value="VDI65722.1"/>
    <property type="molecule type" value="Genomic_DNA"/>
</dbReference>
<evidence type="ECO:0000259" key="2">
    <source>
        <dbReference type="PROSITE" id="PS50879"/>
    </source>
</evidence>
<protein>
    <recommendedName>
        <fullName evidence="5">Reverse transcriptase domain-containing protein</fullName>
    </recommendedName>
</protein>
<dbReference type="InterPro" id="IPR000477">
    <property type="entry name" value="RT_dom"/>
</dbReference>
<feature type="domain" description="RNase H type-1" evidence="2">
    <location>
        <begin position="451"/>
        <end position="562"/>
    </location>
</feature>
<gene>
    <name evidence="3" type="ORF">MGAL_10B041757</name>
</gene>
<reference evidence="3" key="1">
    <citation type="submission" date="2018-11" db="EMBL/GenBank/DDBJ databases">
        <authorList>
            <person name="Alioto T."/>
            <person name="Alioto T."/>
        </authorList>
    </citation>
    <scope>NUCLEOTIDE SEQUENCE</scope>
</reference>
<keyword evidence="4" id="KW-1185">Reference proteome</keyword>
<dbReference type="InterPro" id="IPR043502">
    <property type="entry name" value="DNA/RNA_pol_sf"/>
</dbReference>
<evidence type="ECO:0000313" key="4">
    <source>
        <dbReference type="Proteomes" id="UP000596742"/>
    </source>
</evidence>
<dbReference type="InterPro" id="IPR002156">
    <property type="entry name" value="RNaseH_domain"/>
</dbReference>
<dbReference type="GO" id="GO:0004523">
    <property type="term" value="F:RNA-DNA hybrid ribonuclease activity"/>
    <property type="evidence" value="ECO:0007669"/>
    <property type="project" value="InterPro"/>
</dbReference>
<dbReference type="PROSITE" id="PS50878">
    <property type="entry name" value="RT_POL"/>
    <property type="match status" value="1"/>
</dbReference>
<dbReference type="Pfam" id="PF00075">
    <property type="entry name" value="RNase_H"/>
    <property type="match status" value="1"/>
</dbReference>
<dbReference type="SUPFAM" id="SSF56672">
    <property type="entry name" value="DNA/RNA polymerases"/>
    <property type="match status" value="1"/>
</dbReference>
<dbReference type="AlphaFoldDB" id="A0A8B6GKW0"/>
<dbReference type="Proteomes" id="UP000596742">
    <property type="component" value="Unassembled WGS sequence"/>
</dbReference>
<dbReference type="OrthoDB" id="10014409at2759"/>
<dbReference type="Pfam" id="PF00078">
    <property type="entry name" value="RVT_1"/>
    <property type="match status" value="1"/>
</dbReference>
<evidence type="ECO:0008006" key="5">
    <source>
        <dbReference type="Google" id="ProtNLM"/>
    </source>
</evidence>
<dbReference type="SUPFAM" id="SSF53098">
    <property type="entry name" value="Ribonuclease H-like"/>
    <property type="match status" value="1"/>
</dbReference>
<dbReference type="GO" id="GO:0003676">
    <property type="term" value="F:nucleic acid binding"/>
    <property type="evidence" value="ECO:0007669"/>
    <property type="project" value="InterPro"/>
</dbReference>
<evidence type="ECO:0000259" key="1">
    <source>
        <dbReference type="PROSITE" id="PS50878"/>
    </source>
</evidence>